<dbReference type="InterPro" id="IPR000859">
    <property type="entry name" value="CUB_dom"/>
</dbReference>
<evidence type="ECO:0000259" key="5">
    <source>
        <dbReference type="PROSITE" id="PS01180"/>
    </source>
</evidence>
<protein>
    <recommendedName>
        <fullName evidence="5">CUB domain-containing protein</fullName>
    </recommendedName>
</protein>
<dbReference type="Pfam" id="PF00431">
    <property type="entry name" value="CUB"/>
    <property type="match status" value="1"/>
</dbReference>
<name>A0A8J6L7M0_TENMO</name>
<comment type="caution">
    <text evidence="3">Lacks conserved residue(s) required for the propagation of feature annotation.</text>
</comment>
<evidence type="ECO:0000256" key="2">
    <source>
        <dbReference type="ARBA" id="ARBA00023157"/>
    </source>
</evidence>
<evidence type="ECO:0000256" key="3">
    <source>
        <dbReference type="PROSITE-ProRule" id="PRU00059"/>
    </source>
</evidence>
<proteinExistence type="predicted"/>
<dbReference type="PANTHER" id="PTHR24251">
    <property type="entry name" value="OVOCHYMASE-RELATED"/>
    <property type="match status" value="1"/>
</dbReference>
<gene>
    <name evidence="6" type="ORF">GEV33_013083</name>
</gene>
<evidence type="ECO:0000313" key="6">
    <source>
        <dbReference type="EMBL" id="KAH0809707.1"/>
    </source>
</evidence>
<dbReference type="SMART" id="SM00042">
    <property type="entry name" value="CUB"/>
    <property type="match status" value="1"/>
</dbReference>
<dbReference type="Gene3D" id="2.60.120.290">
    <property type="entry name" value="Spermadhesin, CUB domain"/>
    <property type="match status" value="1"/>
</dbReference>
<dbReference type="EMBL" id="JABDTM020027969">
    <property type="protein sequence ID" value="KAH0809707.1"/>
    <property type="molecule type" value="Genomic_DNA"/>
</dbReference>
<evidence type="ECO:0000256" key="4">
    <source>
        <dbReference type="SAM" id="MobiDB-lite"/>
    </source>
</evidence>
<dbReference type="Proteomes" id="UP000719412">
    <property type="component" value="Unassembled WGS sequence"/>
</dbReference>
<dbReference type="InterPro" id="IPR035914">
    <property type="entry name" value="Sperma_CUB_dom_sf"/>
</dbReference>
<dbReference type="CDD" id="cd00041">
    <property type="entry name" value="CUB"/>
    <property type="match status" value="1"/>
</dbReference>
<reference evidence="6" key="1">
    <citation type="journal article" date="2020" name="J Insects Food Feed">
        <title>The yellow mealworm (Tenebrio molitor) genome: a resource for the emerging insects as food and feed industry.</title>
        <authorList>
            <person name="Eriksson T."/>
            <person name="Andere A."/>
            <person name="Kelstrup H."/>
            <person name="Emery V."/>
            <person name="Picard C."/>
        </authorList>
    </citation>
    <scope>NUCLEOTIDE SEQUENCE</scope>
    <source>
        <strain evidence="6">Stoneville</strain>
        <tissue evidence="6">Whole head</tissue>
    </source>
</reference>
<dbReference type="PANTHER" id="PTHR24251:SF28">
    <property type="entry name" value="NEUROPILIN AND TOLLOID-LIKE, ISOFORM B"/>
    <property type="match status" value="1"/>
</dbReference>
<keyword evidence="1" id="KW-0677">Repeat</keyword>
<sequence length="287" mass="33255">MKRVSVRLSVGSGLRKGPSAAASTPNPDRKCSRFRWKRTWTFRRAEKAIPGRGINRRMMTGPGRYRVTKANWCRMDEKMVYKRATIDHCAYTAAAAVGKSIVTKLNSKNFRHRFAAAKPVDSTKLIKKEVSLGICRAAFLNLCLAKNFYFFFKRNAAGTGVIHQAKSDTIKVITSPEFMSTYEWNRFEENSRARAPEGHIIKLDFRDYFEIEQSNNCEHDFLEVRNGQHGYNDRIERKFCGNEFPPMIQSSDRYLWIHFKSDENIEYRGFRAVFEFVPRPSGCKYQG</sequence>
<feature type="domain" description="CUB" evidence="5">
    <location>
        <begin position="158"/>
        <end position="277"/>
    </location>
</feature>
<keyword evidence="2" id="KW-1015">Disulfide bond</keyword>
<accession>A0A8J6L7M0</accession>
<keyword evidence="7" id="KW-1185">Reference proteome</keyword>
<dbReference type="AlphaFoldDB" id="A0A8J6L7M0"/>
<evidence type="ECO:0000256" key="1">
    <source>
        <dbReference type="ARBA" id="ARBA00022737"/>
    </source>
</evidence>
<organism evidence="6 7">
    <name type="scientific">Tenebrio molitor</name>
    <name type="common">Yellow mealworm beetle</name>
    <dbReference type="NCBI Taxonomy" id="7067"/>
    <lineage>
        <taxon>Eukaryota</taxon>
        <taxon>Metazoa</taxon>
        <taxon>Ecdysozoa</taxon>
        <taxon>Arthropoda</taxon>
        <taxon>Hexapoda</taxon>
        <taxon>Insecta</taxon>
        <taxon>Pterygota</taxon>
        <taxon>Neoptera</taxon>
        <taxon>Endopterygota</taxon>
        <taxon>Coleoptera</taxon>
        <taxon>Polyphaga</taxon>
        <taxon>Cucujiformia</taxon>
        <taxon>Tenebrionidae</taxon>
        <taxon>Tenebrio</taxon>
    </lineage>
</organism>
<evidence type="ECO:0000313" key="7">
    <source>
        <dbReference type="Proteomes" id="UP000719412"/>
    </source>
</evidence>
<feature type="region of interest" description="Disordered" evidence="4">
    <location>
        <begin position="1"/>
        <end position="30"/>
    </location>
</feature>
<comment type="caution">
    <text evidence="6">The sequence shown here is derived from an EMBL/GenBank/DDBJ whole genome shotgun (WGS) entry which is preliminary data.</text>
</comment>
<dbReference type="SUPFAM" id="SSF49854">
    <property type="entry name" value="Spermadhesin, CUB domain"/>
    <property type="match status" value="1"/>
</dbReference>
<reference evidence="6" key="2">
    <citation type="submission" date="2021-08" db="EMBL/GenBank/DDBJ databases">
        <authorList>
            <person name="Eriksson T."/>
        </authorList>
    </citation>
    <scope>NUCLEOTIDE SEQUENCE</scope>
    <source>
        <strain evidence="6">Stoneville</strain>
        <tissue evidence="6">Whole head</tissue>
    </source>
</reference>
<dbReference type="PROSITE" id="PS01180">
    <property type="entry name" value="CUB"/>
    <property type="match status" value="1"/>
</dbReference>